<accession>A0AAT9FHN3</accession>
<feature type="transmembrane region" description="Helical" evidence="1">
    <location>
        <begin position="23"/>
        <end position="43"/>
    </location>
</feature>
<evidence type="ECO:0000313" key="2">
    <source>
        <dbReference type="EMBL" id="BDS05486.1"/>
    </source>
</evidence>
<keyword evidence="1" id="KW-0472">Membrane</keyword>
<name>A0AAT9FHN3_9BACT</name>
<proteinExistence type="predicted"/>
<organism evidence="2">
    <name type="scientific">Oceaniferula spumae</name>
    <dbReference type="NCBI Taxonomy" id="2979115"/>
    <lineage>
        <taxon>Bacteria</taxon>
        <taxon>Pseudomonadati</taxon>
        <taxon>Verrucomicrobiota</taxon>
        <taxon>Verrucomicrobiia</taxon>
        <taxon>Verrucomicrobiales</taxon>
        <taxon>Verrucomicrobiaceae</taxon>
        <taxon>Oceaniferula</taxon>
    </lineage>
</organism>
<dbReference type="KEGG" id="osu:NT6N_05260"/>
<reference evidence="2" key="1">
    <citation type="submission" date="2024-07" db="EMBL/GenBank/DDBJ databases">
        <title>Complete genome sequence of Verrucomicrobiaceae bacterium NT6N.</title>
        <authorList>
            <person name="Huang C."/>
            <person name="Takami H."/>
            <person name="Hamasaki K."/>
        </authorList>
    </citation>
    <scope>NUCLEOTIDE SEQUENCE</scope>
    <source>
        <strain evidence="2">NT6N</strain>
    </source>
</reference>
<gene>
    <name evidence="2" type="ORF">NT6N_05260</name>
</gene>
<keyword evidence="1" id="KW-0812">Transmembrane</keyword>
<keyword evidence="1" id="KW-1133">Transmembrane helix</keyword>
<protein>
    <submittedName>
        <fullName evidence="2">Uncharacterized protein</fullName>
    </submittedName>
</protein>
<sequence length="250" mass="28400">MAKKKEESKEELPKQKAGCLKRLTLLVLTLLLAYFGLHVFFIWQPAGKPAEFNQQVIDANIGGMKIFPAIQAYDTSRIAGRTEIREGRSIKAPLLKARLASAIKAGYPVTLREEEINAWLSKRLALKQDGHLAPFVTARNVWVDFKQDEMEIIIERELPQNQVHMTSLFMRFDRAKNGFSISRHASHIGQVKAPGGFARLIMPAFSNLADELSEELKLYKDEGGQLKIYDIKVEDGKITLDPRRPEEREK</sequence>
<dbReference type="AlphaFoldDB" id="A0AAT9FHN3"/>
<dbReference type="EMBL" id="AP026866">
    <property type="protein sequence ID" value="BDS05486.1"/>
    <property type="molecule type" value="Genomic_DNA"/>
</dbReference>
<evidence type="ECO:0000256" key="1">
    <source>
        <dbReference type="SAM" id="Phobius"/>
    </source>
</evidence>